<feature type="transmembrane region" description="Helical" evidence="6">
    <location>
        <begin position="142"/>
        <end position="161"/>
    </location>
</feature>
<feature type="transmembrane region" description="Helical" evidence="6">
    <location>
        <begin position="413"/>
        <end position="434"/>
    </location>
</feature>
<organism evidence="8 9">
    <name type="scientific">Azospirillum rugosum</name>
    <dbReference type="NCBI Taxonomy" id="416170"/>
    <lineage>
        <taxon>Bacteria</taxon>
        <taxon>Pseudomonadati</taxon>
        <taxon>Pseudomonadota</taxon>
        <taxon>Alphaproteobacteria</taxon>
        <taxon>Rhodospirillales</taxon>
        <taxon>Azospirillaceae</taxon>
        <taxon>Azospirillum</taxon>
    </lineage>
</organism>
<comment type="caution">
    <text evidence="8">The sequence shown here is derived from an EMBL/GenBank/DDBJ whole genome shotgun (WGS) entry which is preliminary data.</text>
</comment>
<keyword evidence="9" id="KW-1185">Reference proteome</keyword>
<evidence type="ECO:0000313" key="9">
    <source>
        <dbReference type="Proteomes" id="UP000781958"/>
    </source>
</evidence>
<feature type="region of interest" description="Disordered" evidence="5">
    <location>
        <begin position="1"/>
        <end position="39"/>
    </location>
</feature>
<sequence>MAAAIPSLPDRARPDGIGPHGIRPAPARHDGPGIGPSHRRRLSTQRLIAGMGAVFILALLLTLYTVGPIPLAPASYDQLANADKLSTFNRLSLSGLFLMSMPFLLMRLGVVLELVRRSWPILVATAWFLVSAAWSLSPSYTLLRWVQLLMFLAVAYTLAAALPGPRSLLRVVGLVSAGVVAFNVFVVLFMPEVSVTPLGEKGIYSQKNVAGAMALLFGCLLVGALWSARSLFGWVFYAGALTADLWLLYVTRSKTALGIALLLLLLLPPIFYVVRKGRYYMTVTTCLAVAVIGAALLNMMVLNITLDTINQLMFGDLTFTGRSFIWDAVLREVQDRPLTGFGWGAFWGIGLPINPFTHADPNEFFMDATVINTAHSGYMDILLQTGWIGLGLTSFAILWYIALAMRLVHRNAVAGPALVAAMVIATVMLSLALNNALESQLFRAGDWIGFIHLLLALQLDRMALDADRVPLGRV</sequence>
<evidence type="ECO:0000259" key="7">
    <source>
        <dbReference type="Pfam" id="PF04932"/>
    </source>
</evidence>
<keyword evidence="2 6" id="KW-0812">Transmembrane</keyword>
<feature type="transmembrane region" description="Helical" evidence="6">
    <location>
        <begin position="286"/>
        <end position="306"/>
    </location>
</feature>
<evidence type="ECO:0000313" key="8">
    <source>
        <dbReference type="EMBL" id="MBP2293368.1"/>
    </source>
</evidence>
<accession>A0ABS4SLD2</accession>
<dbReference type="PANTHER" id="PTHR37422">
    <property type="entry name" value="TEICHURONIC ACID BIOSYNTHESIS PROTEIN TUAE"/>
    <property type="match status" value="1"/>
</dbReference>
<evidence type="ECO:0000256" key="2">
    <source>
        <dbReference type="ARBA" id="ARBA00022692"/>
    </source>
</evidence>
<evidence type="ECO:0000256" key="3">
    <source>
        <dbReference type="ARBA" id="ARBA00022989"/>
    </source>
</evidence>
<feature type="transmembrane region" description="Helical" evidence="6">
    <location>
        <begin position="231"/>
        <end position="249"/>
    </location>
</feature>
<feature type="transmembrane region" description="Helical" evidence="6">
    <location>
        <begin position="381"/>
        <end position="401"/>
    </location>
</feature>
<evidence type="ECO:0000256" key="5">
    <source>
        <dbReference type="SAM" id="MobiDB-lite"/>
    </source>
</evidence>
<feature type="transmembrane region" description="Helical" evidence="6">
    <location>
        <begin position="168"/>
        <end position="189"/>
    </location>
</feature>
<proteinExistence type="predicted"/>
<dbReference type="RefSeq" id="WP_209767296.1">
    <property type="nucleotide sequence ID" value="NZ_JAGINP010000010.1"/>
</dbReference>
<dbReference type="Proteomes" id="UP000781958">
    <property type="component" value="Unassembled WGS sequence"/>
</dbReference>
<dbReference type="InterPro" id="IPR007016">
    <property type="entry name" value="O-antigen_ligase-rel_domated"/>
</dbReference>
<evidence type="ECO:0000256" key="1">
    <source>
        <dbReference type="ARBA" id="ARBA00004141"/>
    </source>
</evidence>
<keyword evidence="4 6" id="KW-0472">Membrane</keyword>
<feature type="transmembrane region" description="Helical" evidence="6">
    <location>
        <begin position="255"/>
        <end position="274"/>
    </location>
</feature>
<dbReference type="EMBL" id="JAGINP010000010">
    <property type="protein sequence ID" value="MBP2293368.1"/>
    <property type="molecule type" value="Genomic_DNA"/>
</dbReference>
<protein>
    <submittedName>
        <fullName evidence="8">O-antigen ligase</fullName>
    </submittedName>
</protein>
<feature type="transmembrane region" description="Helical" evidence="6">
    <location>
        <begin position="87"/>
        <end position="106"/>
    </location>
</feature>
<feature type="domain" description="O-antigen ligase-related" evidence="7">
    <location>
        <begin position="245"/>
        <end position="392"/>
    </location>
</feature>
<dbReference type="GO" id="GO:0016874">
    <property type="term" value="F:ligase activity"/>
    <property type="evidence" value="ECO:0007669"/>
    <property type="project" value="UniProtKB-KW"/>
</dbReference>
<gene>
    <name evidence="8" type="ORF">J2851_003151</name>
</gene>
<feature type="transmembrane region" description="Helical" evidence="6">
    <location>
        <begin position="118"/>
        <end position="136"/>
    </location>
</feature>
<evidence type="ECO:0000256" key="6">
    <source>
        <dbReference type="SAM" id="Phobius"/>
    </source>
</evidence>
<dbReference type="InterPro" id="IPR051533">
    <property type="entry name" value="WaaL-like"/>
</dbReference>
<comment type="subcellular location">
    <subcellularLocation>
        <location evidence="1">Membrane</location>
        <topology evidence="1">Multi-pass membrane protein</topology>
    </subcellularLocation>
</comment>
<feature type="transmembrane region" description="Helical" evidence="6">
    <location>
        <begin position="209"/>
        <end position="226"/>
    </location>
</feature>
<keyword evidence="8" id="KW-0436">Ligase</keyword>
<dbReference type="PANTHER" id="PTHR37422:SF13">
    <property type="entry name" value="LIPOPOLYSACCHARIDE BIOSYNTHESIS PROTEIN PA4999-RELATED"/>
    <property type="match status" value="1"/>
</dbReference>
<dbReference type="Pfam" id="PF04932">
    <property type="entry name" value="Wzy_C"/>
    <property type="match status" value="1"/>
</dbReference>
<feature type="transmembrane region" description="Helical" evidence="6">
    <location>
        <begin position="47"/>
        <end position="67"/>
    </location>
</feature>
<reference evidence="8 9" key="1">
    <citation type="submission" date="2021-03" db="EMBL/GenBank/DDBJ databases">
        <title>Genomic Encyclopedia of Type Strains, Phase III (KMG-III): the genomes of soil and plant-associated and newly described type strains.</title>
        <authorList>
            <person name="Whitman W."/>
        </authorList>
    </citation>
    <scope>NUCLEOTIDE SEQUENCE [LARGE SCALE GENOMIC DNA]</scope>
    <source>
        <strain evidence="8 9">IMMIB AFH-6</strain>
    </source>
</reference>
<name>A0ABS4SLD2_9PROT</name>
<keyword evidence="3 6" id="KW-1133">Transmembrane helix</keyword>
<evidence type="ECO:0000256" key="4">
    <source>
        <dbReference type="ARBA" id="ARBA00023136"/>
    </source>
</evidence>